<keyword evidence="1" id="KW-0519">Myristate</keyword>
<proteinExistence type="predicted"/>
<organism evidence="5 6">
    <name type="scientific">Filobasidium floriforme</name>
    <dbReference type="NCBI Taxonomy" id="5210"/>
    <lineage>
        <taxon>Eukaryota</taxon>
        <taxon>Fungi</taxon>
        <taxon>Dikarya</taxon>
        <taxon>Basidiomycota</taxon>
        <taxon>Agaricomycotina</taxon>
        <taxon>Tremellomycetes</taxon>
        <taxon>Filobasidiales</taxon>
        <taxon>Filobasidiaceae</taxon>
        <taxon>Filobasidium</taxon>
    </lineage>
</organism>
<dbReference type="EMBL" id="JABELV010000005">
    <property type="protein sequence ID" value="KAG7575250.1"/>
    <property type="molecule type" value="Genomic_DNA"/>
</dbReference>
<accession>A0A8K0JRD8</accession>
<evidence type="ECO:0000313" key="6">
    <source>
        <dbReference type="Proteomes" id="UP000812966"/>
    </source>
</evidence>
<reference evidence="5" key="1">
    <citation type="submission" date="2020-04" db="EMBL/GenBank/DDBJ databases">
        <title>Analysis of mating type loci in Filobasidium floriforme.</title>
        <authorList>
            <person name="Nowrousian M."/>
        </authorList>
    </citation>
    <scope>NUCLEOTIDE SEQUENCE</scope>
    <source>
        <strain evidence="5">CBS 6242</strain>
    </source>
</reference>
<evidence type="ECO:0000256" key="4">
    <source>
        <dbReference type="SAM" id="MobiDB-lite"/>
    </source>
</evidence>
<protein>
    <submittedName>
        <fullName evidence="5">Uncharacterized protein</fullName>
    </submittedName>
</protein>
<keyword evidence="2" id="KW-0564">Palmitate</keyword>
<dbReference type="Proteomes" id="UP000812966">
    <property type="component" value="Unassembled WGS sequence"/>
</dbReference>
<dbReference type="AlphaFoldDB" id="A0A8K0JRD8"/>
<keyword evidence="3" id="KW-0449">Lipoprotein</keyword>
<comment type="caution">
    <text evidence="5">The sequence shown here is derived from an EMBL/GenBank/DDBJ whole genome shotgun (WGS) entry which is preliminary data.</text>
</comment>
<dbReference type="InterPro" id="IPR031632">
    <property type="entry name" value="SVIP"/>
</dbReference>
<feature type="compositionally biased region" description="Low complexity" evidence="4">
    <location>
        <begin position="55"/>
        <end position="77"/>
    </location>
</feature>
<dbReference type="Pfam" id="PF15811">
    <property type="entry name" value="SVIP"/>
    <property type="match status" value="1"/>
</dbReference>
<feature type="region of interest" description="Disordered" evidence="4">
    <location>
        <begin position="37"/>
        <end position="157"/>
    </location>
</feature>
<evidence type="ECO:0000313" key="5">
    <source>
        <dbReference type="EMBL" id="KAG7575250.1"/>
    </source>
</evidence>
<evidence type="ECO:0000256" key="1">
    <source>
        <dbReference type="ARBA" id="ARBA00022707"/>
    </source>
</evidence>
<evidence type="ECO:0000256" key="3">
    <source>
        <dbReference type="ARBA" id="ARBA00023288"/>
    </source>
</evidence>
<gene>
    <name evidence="5" type="ORF">FFLO_00414</name>
</gene>
<evidence type="ECO:0000256" key="2">
    <source>
        <dbReference type="ARBA" id="ARBA00023139"/>
    </source>
</evidence>
<sequence>MAMLAFCPFRTCLHTCLTTPDQVHLFWTMGNCFSDPSAPKQAKKGSGGNKGHVLGSAPTQTATTPAVAVPAGTASAPLSPPIQSPGRILGDGFEDANRGNDARTMAAAAAEERMKSANKRGVQNGGGKLTAKLEAERRKPLYSNDSQDQPMDMRNYN</sequence>
<dbReference type="OrthoDB" id="2585541at2759"/>
<name>A0A8K0JRD8_9TREE</name>
<keyword evidence="6" id="KW-1185">Reference proteome</keyword>